<reference evidence="1" key="2">
    <citation type="journal article" date="2015" name="Data Brief">
        <title>Shoot transcriptome of the giant reed, Arundo donax.</title>
        <authorList>
            <person name="Barrero R.A."/>
            <person name="Guerrero F.D."/>
            <person name="Moolhuijzen P."/>
            <person name="Goolsby J.A."/>
            <person name="Tidwell J."/>
            <person name="Bellgard S.E."/>
            <person name="Bellgard M.I."/>
        </authorList>
    </citation>
    <scope>NUCLEOTIDE SEQUENCE</scope>
    <source>
        <tissue evidence="1">Shoot tissue taken approximately 20 cm above the soil surface</tissue>
    </source>
</reference>
<dbReference type="EMBL" id="GBRH01199945">
    <property type="protein sequence ID" value="JAD97950.1"/>
    <property type="molecule type" value="Transcribed_RNA"/>
</dbReference>
<accession>A0A0A9EJ93</accession>
<dbReference type="AlphaFoldDB" id="A0A0A9EJ93"/>
<evidence type="ECO:0000313" key="1">
    <source>
        <dbReference type="EMBL" id="JAD97950.1"/>
    </source>
</evidence>
<proteinExistence type="predicted"/>
<reference evidence="1" key="1">
    <citation type="submission" date="2014-09" db="EMBL/GenBank/DDBJ databases">
        <authorList>
            <person name="Magalhaes I.L.F."/>
            <person name="Oliveira U."/>
            <person name="Santos F.R."/>
            <person name="Vidigal T.H.D.A."/>
            <person name="Brescovit A.D."/>
            <person name="Santos A.J."/>
        </authorList>
    </citation>
    <scope>NUCLEOTIDE SEQUENCE</scope>
    <source>
        <tissue evidence="1">Shoot tissue taken approximately 20 cm above the soil surface</tissue>
    </source>
</reference>
<sequence length="48" mass="5585">MYALLPCNRSSASREIMYSVWAPRQNLLDAMRNFPLSEVAVRLFVNPR</sequence>
<protein>
    <submittedName>
        <fullName evidence="1">Uncharacterized protein</fullName>
    </submittedName>
</protein>
<organism evidence="1">
    <name type="scientific">Arundo donax</name>
    <name type="common">Giant reed</name>
    <name type="synonym">Donax arundinaceus</name>
    <dbReference type="NCBI Taxonomy" id="35708"/>
    <lineage>
        <taxon>Eukaryota</taxon>
        <taxon>Viridiplantae</taxon>
        <taxon>Streptophyta</taxon>
        <taxon>Embryophyta</taxon>
        <taxon>Tracheophyta</taxon>
        <taxon>Spermatophyta</taxon>
        <taxon>Magnoliopsida</taxon>
        <taxon>Liliopsida</taxon>
        <taxon>Poales</taxon>
        <taxon>Poaceae</taxon>
        <taxon>PACMAD clade</taxon>
        <taxon>Arundinoideae</taxon>
        <taxon>Arundineae</taxon>
        <taxon>Arundo</taxon>
    </lineage>
</organism>
<name>A0A0A9EJ93_ARUDO</name>